<dbReference type="KEGG" id="ngr:NAEGRDRAFT_68554"/>
<keyword evidence="2" id="KW-1185">Reference proteome</keyword>
<dbReference type="PANTHER" id="PTHR35936:SF17">
    <property type="entry name" value="ARGININE-BINDING EXTRACELLULAR PROTEIN ARTP"/>
    <property type="match status" value="1"/>
</dbReference>
<dbReference type="RefSeq" id="XP_002676195.1">
    <property type="nucleotide sequence ID" value="XM_002676149.1"/>
</dbReference>
<dbReference type="GeneID" id="8853107"/>
<dbReference type="SUPFAM" id="SSF53850">
    <property type="entry name" value="Periplasmic binding protein-like II"/>
    <property type="match status" value="2"/>
</dbReference>
<proteinExistence type="predicted"/>
<evidence type="ECO:0000313" key="2">
    <source>
        <dbReference type="Proteomes" id="UP000006671"/>
    </source>
</evidence>
<dbReference type="VEuPathDB" id="AmoebaDB:NAEGRDRAFT_68554"/>
<accession>D2VI43</accession>
<gene>
    <name evidence="1" type="ORF">NAEGRDRAFT_68554</name>
</gene>
<dbReference type="Proteomes" id="UP000006671">
    <property type="component" value="Unassembled WGS sequence"/>
</dbReference>
<name>D2VI43_NAEGR</name>
<dbReference type="Gene3D" id="3.40.190.10">
    <property type="entry name" value="Periplasmic binding protein-like II"/>
    <property type="match status" value="4"/>
</dbReference>
<dbReference type="AlphaFoldDB" id="D2VI43"/>
<sequence length="462" mass="52921">MTVCGEVEAIYPWKYVHHVSGELLVKTIREQYKLPKLDMVFLNINTSEGYFYSMRRAVDSALIQGYCDVAVASTNWDSERAKVVHFQCAYASSYFGFVRSELDPQIKVRNETDLNRPGFNVVVSIGTITDTWATNNLKKANIIRLTTYEEAFQMILQKQVHTFIADSLDMFLWLSQNRNNCSTCYAIDVATAIYTRSDEWRRTLEDYKIIFKAPECSLTAKDFPSNLNFSRDYMTVCGEVEAVYPWKHIHHVSGELLVKTIREQYKLPKLDMVFLNINTSEGYFYSLRRAVDSGYCDVVVASTNWDSERAKAVHFQCAYASSYFGFVRSELDPQINVRNDTEMDRAGFNVSVSIGTITDKWATNNLKKANIIRLSGYEEAFQMILQKQTHTFIADSLDLFLWLSQNKNNCSTCYVRAFGVNFPIGSFVSNNLVDTSSASTNQTSIFLPLFHVLIYITLIICF</sequence>
<reference evidence="1 2" key="1">
    <citation type="journal article" date="2010" name="Cell">
        <title>The genome of Naegleria gruberi illuminates early eukaryotic versatility.</title>
        <authorList>
            <person name="Fritz-Laylin L.K."/>
            <person name="Prochnik S.E."/>
            <person name="Ginger M.L."/>
            <person name="Dacks J.B."/>
            <person name="Carpenter M.L."/>
            <person name="Field M.C."/>
            <person name="Kuo A."/>
            <person name="Paredez A."/>
            <person name="Chapman J."/>
            <person name="Pham J."/>
            <person name="Shu S."/>
            <person name="Neupane R."/>
            <person name="Cipriano M."/>
            <person name="Mancuso J."/>
            <person name="Tu H."/>
            <person name="Salamov A."/>
            <person name="Lindquist E."/>
            <person name="Shapiro H."/>
            <person name="Lucas S."/>
            <person name="Grigoriev I.V."/>
            <person name="Cande W.Z."/>
            <person name="Fulton C."/>
            <person name="Rokhsar D.S."/>
            <person name="Dawson S.C."/>
        </authorList>
    </citation>
    <scope>NUCLEOTIDE SEQUENCE [LARGE SCALE GENOMIC DNA]</scope>
    <source>
        <strain evidence="1 2">NEG-M</strain>
    </source>
</reference>
<dbReference type="EMBL" id="GG738873">
    <property type="protein sequence ID" value="EFC43451.1"/>
    <property type="molecule type" value="Genomic_DNA"/>
</dbReference>
<organism evidence="2">
    <name type="scientific">Naegleria gruberi</name>
    <name type="common">Amoeba</name>
    <dbReference type="NCBI Taxonomy" id="5762"/>
    <lineage>
        <taxon>Eukaryota</taxon>
        <taxon>Discoba</taxon>
        <taxon>Heterolobosea</taxon>
        <taxon>Tetramitia</taxon>
        <taxon>Eutetramitia</taxon>
        <taxon>Vahlkampfiidae</taxon>
        <taxon>Naegleria</taxon>
    </lineage>
</organism>
<dbReference type="PANTHER" id="PTHR35936">
    <property type="entry name" value="MEMBRANE-BOUND LYTIC MUREIN TRANSGLYCOSYLASE F"/>
    <property type="match status" value="1"/>
</dbReference>
<evidence type="ECO:0000313" key="1">
    <source>
        <dbReference type="EMBL" id="EFC43451.1"/>
    </source>
</evidence>
<protein>
    <submittedName>
        <fullName evidence="1">Predicted protein</fullName>
    </submittedName>
</protein>
<dbReference type="InParanoid" id="D2VI43"/>